<accession>A0A2M8LC07</accession>
<dbReference type="InterPro" id="IPR051055">
    <property type="entry name" value="PIF1_helicase"/>
</dbReference>
<gene>
    <name evidence="2" type="ORF">COV02_00100</name>
</gene>
<dbReference type="Pfam" id="PF05970">
    <property type="entry name" value="PIF1"/>
    <property type="match status" value="1"/>
</dbReference>
<dbReference type="InterPro" id="IPR027417">
    <property type="entry name" value="P-loop_NTPase"/>
</dbReference>
<organism evidence="2 3">
    <name type="scientific">Candidatus Terrybacteria bacterium CG10_big_fil_rev_8_21_14_0_10_41_10</name>
    <dbReference type="NCBI Taxonomy" id="1975026"/>
    <lineage>
        <taxon>Bacteria</taxon>
        <taxon>Candidatus Terryibacteriota</taxon>
    </lineage>
</organism>
<dbReference type="CDD" id="cd18037">
    <property type="entry name" value="DEXSc_Pif1_like"/>
    <property type="match status" value="1"/>
</dbReference>
<reference evidence="3" key="1">
    <citation type="submission" date="2017-09" db="EMBL/GenBank/DDBJ databases">
        <title>Depth-based differentiation of microbial function through sediment-hosted aquifers and enrichment of novel symbionts in the deep terrestrial subsurface.</title>
        <authorList>
            <person name="Probst A.J."/>
            <person name="Ladd B."/>
            <person name="Jarett J.K."/>
            <person name="Geller-Mcgrath D.E."/>
            <person name="Sieber C.M.K."/>
            <person name="Emerson J.B."/>
            <person name="Anantharaman K."/>
            <person name="Thomas B.C."/>
            <person name="Malmstrom R."/>
            <person name="Stieglmeier M."/>
            <person name="Klingl A."/>
            <person name="Woyke T."/>
            <person name="Ryan C.M."/>
            <person name="Banfield J.F."/>
        </authorList>
    </citation>
    <scope>NUCLEOTIDE SEQUENCE [LARGE SCALE GENOMIC DNA]</scope>
</reference>
<evidence type="ECO:0000313" key="3">
    <source>
        <dbReference type="Proteomes" id="UP000230959"/>
    </source>
</evidence>
<keyword evidence="2" id="KW-0547">Nucleotide-binding</keyword>
<dbReference type="PANTHER" id="PTHR47642:SF7">
    <property type="entry name" value="ATP-DEPENDENT DNA HELICASE PIF1"/>
    <property type="match status" value="1"/>
</dbReference>
<dbReference type="InterPro" id="IPR029491">
    <property type="entry name" value="Helicase_HTH"/>
</dbReference>
<dbReference type="Gene3D" id="3.40.50.300">
    <property type="entry name" value="P-loop containing nucleotide triphosphate hydrolases"/>
    <property type="match status" value="1"/>
</dbReference>
<protein>
    <submittedName>
        <fullName evidence="2">Helicase</fullName>
    </submittedName>
</protein>
<feature type="domain" description="AAA+ ATPase" evidence="1">
    <location>
        <begin position="12"/>
        <end position="227"/>
    </location>
</feature>
<proteinExistence type="predicted"/>
<dbReference type="EMBL" id="PFER01000002">
    <property type="protein sequence ID" value="PJE74135.1"/>
    <property type="molecule type" value="Genomic_DNA"/>
</dbReference>
<dbReference type="GO" id="GO:0003678">
    <property type="term" value="F:DNA helicase activity"/>
    <property type="evidence" value="ECO:0007669"/>
    <property type="project" value="InterPro"/>
</dbReference>
<dbReference type="AlphaFoldDB" id="A0A2M8LC07"/>
<dbReference type="CDD" id="cd18809">
    <property type="entry name" value="SF1_C_RecD"/>
    <property type="match status" value="1"/>
</dbReference>
<sequence>MKQKDALKILKAGKNVYLTGAAGSGKTYVLNEYISYLKNRGARAAVTASTGIAATHIGGVTIHSWSGAGIKDDLNDEDIERLIQKEYLYKKFEKTKVLIIDEVSMLSSRLFDSVERVCRAMKRSEEPFGGMQVVLSGDFFQLPPITKEGGNADFIHSSEAWNKMDVRICYLSEQFRQKDSSLEKILNEMRQGGISPASKNKLAEICENNSASLKSASPTRLYTHNIDVDAENERELEKLEGKARVYEMSAGGKASMVESLKKGILAPETLRLKKGAAVMFVKNAFDEGYANGTLGKVKDFDNEGMPIVRTFSGDMIRVTLAKWTVEEDEKVLARVEQLPLRLAWAITVHKSQGMSLDAAEIDLSKAFVPGQGYVALSRLRDFAGLSLRGLNDMAFMMHPRAMEVDARLLAESAKWEKVLERFSDKEMNEMHIKFLKKIGGMIDEKEIARNTAKNKDKKEAFKEKISTYEKTLALVFEKMSLAEIAKKRGMALGTIISHLEKLKEKNPALDLNAYKPKERDFKIISDAFKKVKETKLAPVYEIIGGKYSYEELRLARLFLSSI</sequence>
<evidence type="ECO:0000313" key="2">
    <source>
        <dbReference type="EMBL" id="PJE74135.1"/>
    </source>
</evidence>
<dbReference type="Pfam" id="PF21530">
    <property type="entry name" value="Pif1_2B_dom"/>
    <property type="match status" value="1"/>
</dbReference>
<keyword evidence="2" id="KW-0067">ATP-binding</keyword>
<dbReference type="Gene3D" id="1.10.10.1390">
    <property type="entry name" value="ATP-dependent DNA helicase RecQ"/>
    <property type="match status" value="1"/>
</dbReference>
<dbReference type="PANTHER" id="PTHR47642">
    <property type="entry name" value="ATP-DEPENDENT DNA HELICASE"/>
    <property type="match status" value="1"/>
</dbReference>
<dbReference type="Proteomes" id="UP000230959">
    <property type="component" value="Unassembled WGS sequence"/>
</dbReference>
<keyword evidence="2" id="KW-0378">Hydrolase</keyword>
<dbReference type="SUPFAM" id="SSF52540">
    <property type="entry name" value="P-loop containing nucleoside triphosphate hydrolases"/>
    <property type="match status" value="2"/>
</dbReference>
<dbReference type="InterPro" id="IPR010285">
    <property type="entry name" value="DNA_helicase_pif1-like_DEAD"/>
</dbReference>
<dbReference type="GO" id="GO:0000723">
    <property type="term" value="P:telomere maintenance"/>
    <property type="evidence" value="ECO:0007669"/>
    <property type="project" value="InterPro"/>
</dbReference>
<dbReference type="GO" id="GO:0006281">
    <property type="term" value="P:DNA repair"/>
    <property type="evidence" value="ECO:0007669"/>
    <property type="project" value="InterPro"/>
</dbReference>
<name>A0A2M8LC07_9BACT</name>
<keyword evidence="2" id="KW-0347">Helicase</keyword>
<dbReference type="InterPro" id="IPR003593">
    <property type="entry name" value="AAA+_ATPase"/>
</dbReference>
<comment type="caution">
    <text evidence="2">The sequence shown here is derived from an EMBL/GenBank/DDBJ whole genome shotgun (WGS) entry which is preliminary data.</text>
</comment>
<evidence type="ECO:0000259" key="1">
    <source>
        <dbReference type="SMART" id="SM00382"/>
    </source>
</evidence>
<dbReference type="Pfam" id="PF14493">
    <property type="entry name" value="HTH_40"/>
    <property type="match status" value="1"/>
</dbReference>
<dbReference type="InterPro" id="IPR049163">
    <property type="entry name" value="Pif1-like_2B_dom"/>
</dbReference>
<dbReference type="SMART" id="SM00382">
    <property type="entry name" value="AAA"/>
    <property type="match status" value="1"/>
</dbReference>